<dbReference type="InterPro" id="IPR008106">
    <property type="entry name" value="Adhesin_MafB"/>
</dbReference>
<dbReference type="PRINTS" id="PR01732">
    <property type="entry name" value="ADHESINMAFB"/>
</dbReference>
<reference evidence="2 3" key="1">
    <citation type="journal article" date="2010" name="BMC Genomics">
        <title>Independent evolution of the core and accessory gene sets in the genus Neisseria: insights gained from the genome of Neisseria lactamica isolate 020-06.</title>
        <authorList>
            <person name="Bennett J.S."/>
            <person name="Bentley S.D."/>
            <person name="Vernikos G.S."/>
            <person name="Quail M.A."/>
            <person name="Cherevach I."/>
            <person name="White B."/>
            <person name="Parkhill J."/>
            <person name="Maiden M.C."/>
        </authorList>
    </citation>
    <scope>NUCLEOTIDE SEQUENCE [LARGE SCALE GENOMIC DNA]</scope>
    <source>
        <strain evidence="2 3">020-06</strain>
    </source>
</reference>
<evidence type="ECO:0000313" key="3">
    <source>
        <dbReference type="Proteomes" id="UP000008723"/>
    </source>
</evidence>
<dbReference type="KEGG" id="nla:NLA_2180"/>
<proteinExistence type="predicted"/>
<dbReference type="eggNOG" id="COG3210">
    <property type="taxonomic scope" value="Bacteria"/>
</dbReference>
<dbReference type="Pfam" id="PF06255">
    <property type="entry name" value="MafB"/>
    <property type="match status" value="1"/>
</dbReference>
<dbReference type="EMBL" id="FN995097">
    <property type="protein sequence ID" value="CBN86459.1"/>
    <property type="molecule type" value="Genomic_DNA"/>
</dbReference>
<name>E4ZAJ7_NEIL0</name>
<dbReference type="RefSeq" id="WP_013448296.1">
    <property type="nucleotide sequence ID" value="NC_014752.1"/>
</dbReference>
<dbReference type="HOGENOM" id="CLU_029696_2_0_4"/>
<accession>E4ZAJ7</accession>
<feature type="signal peptide" evidence="1">
    <location>
        <begin position="1"/>
        <end position="26"/>
    </location>
</feature>
<gene>
    <name evidence="2" type="primary">mafB</name>
    <name evidence="2" type="ordered locus">NLA_2180</name>
</gene>
<evidence type="ECO:0000256" key="1">
    <source>
        <dbReference type="SAM" id="SignalP"/>
    </source>
</evidence>
<sequence>MNLPIQKFMMLFAAAISLLQIPISHANGLDARLRDDMQAKHYEPGGKYHLFGDGRGSVKNRVYAVQTFDATAVGPILPITHERTGFEGVIGYETHFSGHGYEVHSPFDHHDSKSTSDFSGGVDGGFTVYQLHRTGSEIHPADGYDGPRGGGYPAPEGARDIYSYYVKGTSTKTKINTVPQAPFSDRWLKENAGAASGFFSRADEAGKLIWESDPNQNWWGNRMDDVRGIVQGAVNPFLTGFQGVGIGAITDSAVSPVTDTAAQQTLQGINDLGKLSPEAQLAAASLLQDSAFAVKDGINSAKQWADAHPNITATAQTALSAAEAAGTVWRGKKVELNPTKWDWVKNTGYKKPATCHMQTLDGEMAGGNRPPKSITSEGKANAATYPQLVNQLTEQNLKNIAAQDSRLASAVNDWKTIQPNKKGEINFGIGSATRQEAEQLGKIWVGDGAKPVNSPSCQGCMLSADGTRLYRPPTTKPNTPESLNPTGVQANFVTRSVDGKTLTNGHLNIK</sequence>
<feature type="chain" id="PRO_5003192771" evidence="1">
    <location>
        <begin position="27"/>
        <end position="510"/>
    </location>
</feature>
<evidence type="ECO:0000313" key="2">
    <source>
        <dbReference type="EMBL" id="CBN86459.1"/>
    </source>
</evidence>
<protein>
    <submittedName>
        <fullName evidence="2">MafB adhesin</fullName>
    </submittedName>
</protein>
<dbReference type="AlphaFoldDB" id="E4ZAJ7"/>
<dbReference type="Proteomes" id="UP000008723">
    <property type="component" value="Chromosome"/>
</dbReference>
<keyword evidence="1" id="KW-0732">Signal</keyword>
<organism evidence="2 3">
    <name type="scientific">Neisseria lactamica (strain 020-06)</name>
    <dbReference type="NCBI Taxonomy" id="489653"/>
    <lineage>
        <taxon>Bacteria</taxon>
        <taxon>Pseudomonadati</taxon>
        <taxon>Pseudomonadota</taxon>
        <taxon>Betaproteobacteria</taxon>
        <taxon>Neisseriales</taxon>
        <taxon>Neisseriaceae</taxon>
        <taxon>Neisseria</taxon>
    </lineage>
</organism>